<reference evidence="2 3" key="1">
    <citation type="submission" date="2019-05" db="EMBL/GenBank/DDBJ databases">
        <title>Marivita sp. nov. isolated from sea sediment.</title>
        <authorList>
            <person name="Kim W."/>
        </authorList>
    </citation>
    <scope>NUCLEOTIDE SEQUENCE [LARGE SCALE GENOMIC DNA]</scope>
    <source>
        <strain evidence="2 3">CAU 1492</strain>
    </source>
</reference>
<dbReference type="Proteomes" id="UP001191082">
    <property type="component" value="Unassembled WGS sequence"/>
</dbReference>
<proteinExistence type="predicted"/>
<protein>
    <submittedName>
        <fullName evidence="2">Uncharacterized protein</fullName>
    </submittedName>
</protein>
<name>A0ABY2XBT7_9RHOB</name>
<sequence length="243" mass="26307">MTRFLAAALCCVIGSAAAAQEVGFDPSAPCGDSLRATNERDKLMVAAWAMGAIAQDGPVDLDASRAVLERVYTACLDDETVSLATLLLGPEDVEEAAGPIPGSEEDARQLLMGFVEQSGDLKAKTYALKPTAEDVRAVYAEPLATRLIAYYDKMFTPNEELRPNPGQSELRLVYATMGALKAGDDIRWEFPGGYRHVVEHIIGDQPIVAFEFVRPGLDAGLSVDGLIFVNGAWKMMPKPWRTE</sequence>
<accession>A0ABY2XBT7</accession>
<dbReference type="EMBL" id="VCPC01000002">
    <property type="protein sequence ID" value="TMV13523.1"/>
    <property type="molecule type" value="Genomic_DNA"/>
</dbReference>
<dbReference type="RefSeq" id="WP_138864077.1">
    <property type="nucleotide sequence ID" value="NZ_VCPC01000002.1"/>
</dbReference>
<keyword evidence="1" id="KW-0732">Signal</keyword>
<evidence type="ECO:0000256" key="1">
    <source>
        <dbReference type="SAM" id="SignalP"/>
    </source>
</evidence>
<organism evidence="2 3">
    <name type="scientific">Arenibacterium halophilum</name>
    <dbReference type="NCBI Taxonomy" id="2583821"/>
    <lineage>
        <taxon>Bacteria</taxon>
        <taxon>Pseudomonadati</taxon>
        <taxon>Pseudomonadota</taxon>
        <taxon>Alphaproteobacteria</taxon>
        <taxon>Rhodobacterales</taxon>
        <taxon>Paracoccaceae</taxon>
        <taxon>Arenibacterium</taxon>
    </lineage>
</organism>
<comment type="caution">
    <text evidence="2">The sequence shown here is derived from an EMBL/GenBank/DDBJ whole genome shotgun (WGS) entry which is preliminary data.</text>
</comment>
<evidence type="ECO:0000313" key="2">
    <source>
        <dbReference type="EMBL" id="TMV13523.1"/>
    </source>
</evidence>
<evidence type="ECO:0000313" key="3">
    <source>
        <dbReference type="Proteomes" id="UP001191082"/>
    </source>
</evidence>
<gene>
    <name evidence="2" type="ORF">FGK64_12360</name>
</gene>
<feature type="signal peptide" evidence="1">
    <location>
        <begin position="1"/>
        <end position="19"/>
    </location>
</feature>
<keyword evidence="3" id="KW-1185">Reference proteome</keyword>
<feature type="chain" id="PRO_5047547357" evidence="1">
    <location>
        <begin position="20"/>
        <end position="243"/>
    </location>
</feature>